<comment type="function">
    <text evidence="15">Important regulator of cell cycle progression. Inhibits the kinase activity of CDK2 bound to cyclin A, but has little inhibitory activity on CDK2 bound to SPDYA. Involved in G1 arrest. Potent inhibitor of cyclin E- and cyclin A-CDK2 complexes. Forms a complex with cyclin type D-CDK4 complexes and is involved in the assembly, stability, and modulation of CCND1-CDK4 complex activation. Acts either as an inhibitor or an activator of cyclin type D-CDK4 complexes depending on its phosphorylation state and/or stoichometry.</text>
</comment>
<evidence type="ECO:0000256" key="1">
    <source>
        <dbReference type="ARBA" id="ARBA00004123"/>
    </source>
</evidence>
<evidence type="ECO:0000256" key="4">
    <source>
        <dbReference type="ARBA" id="ARBA00006726"/>
    </source>
</evidence>
<evidence type="ECO:0000259" key="17">
    <source>
        <dbReference type="Pfam" id="PF02234"/>
    </source>
</evidence>
<sequence length="184" mass="20680">MSDVRLSNASPVERVDARQQDNVRPSVRRNLFGRPDPDEIRRDAENSEREEVQRFRETYDFDLVEGRPLAPRSYDWVQDDDAPEFYSRQPHSRPRGSPGDSNRLDNDGGERPSRSSDGGDDDDNDDKSDGAGSQTITAAEERPGKPEGVSVCANNPACYLCAMSCKHSVSEYDWSTLYCVCARE</sequence>
<dbReference type="PANTHER" id="PTHR10265:SF9">
    <property type="entry name" value="CYCLIN-DEPENDENT KINASE INHIBITOR 1B"/>
    <property type="match status" value="1"/>
</dbReference>
<evidence type="ECO:0000256" key="9">
    <source>
        <dbReference type="ARBA" id="ARBA00022843"/>
    </source>
</evidence>
<evidence type="ECO:0000256" key="6">
    <source>
        <dbReference type="ARBA" id="ARBA00022490"/>
    </source>
</evidence>
<evidence type="ECO:0000256" key="3">
    <source>
        <dbReference type="ARBA" id="ARBA00004496"/>
    </source>
</evidence>
<accession>A0A668TCQ9</accession>
<dbReference type="GO" id="GO:0000082">
    <property type="term" value="P:G1/S transition of mitotic cell cycle"/>
    <property type="evidence" value="ECO:0007669"/>
    <property type="project" value="TreeGrafter"/>
</dbReference>
<dbReference type="GO" id="GO:0005634">
    <property type="term" value="C:nucleus"/>
    <property type="evidence" value="ECO:0007669"/>
    <property type="project" value="UniProtKB-SubCell"/>
</dbReference>
<dbReference type="PANTHER" id="PTHR10265">
    <property type="entry name" value="CYCLIN-DEPENDENT KINASE INHIBITOR 1"/>
    <property type="match status" value="1"/>
</dbReference>
<evidence type="ECO:0000256" key="5">
    <source>
        <dbReference type="ARBA" id="ARBA00014547"/>
    </source>
</evidence>
<evidence type="ECO:0000313" key="19">
    <source>
        <dbReference type="Proteomes" id="UP000472276"/>
    </source>
</evidence>
<evidence type="ECO:0000256" key="10">
    <source>
        <dbReference type="ARBA" id="ARBA00023013"/>
    </source>
</evidence>
<dbReference type="InterPro" id="IPR044898">
    <property type="entry name" value="CDI_dom_sf"/>
</dbReference>
<dbReference type="AlphaFoldDB" id="A0A668TCQ9"/>
<comment type="subcellular location">
    <subcellularLocation>
        <location evidence="3">Cytoplasm</location>
    </subcellularLocation>
    <subcellularLocation>
        <location evidence="2">Endosome</location>
    </subcellularLocation>
    <subcellularLocation>
        <location evidence="1">Nucleus</location>
    </subcellularLocation>
</comment>
<evidence type="ECO:0000256" key="12">
    <source>
        <dbReference type="ARBA" id="ARBA00023306"/>
    </source>
</evidence>
<keyword evidence="8" id="KW-0967">Endosome</keyword>
<dbReference type="Ensembl" id="ENSOABT00000025674.2">
    <property type="protein sequence ID" value="ENSOABP00000024950.2"/>
    <property type="gene ID" value="ENSOABG00000011883.2"/>
</dbReference>
<dbReference type="Proteomes" id="UP000472276">
    <property type="component" value="Unassembled WGS sequence"/>
</dbReference>
<dbReference type="GO" id="GO:0051087">
    <property type="term" value="F:protein-folding chaperone binding"/>
    <property type="evidence" value="ECO:0007669"/>
    <property type="project" value="TreeGrafter"/>
</dbReference>
<keyword evidence="12" id="KW-0131">Cell cycle</keyword>
<reference evidence="18" key="2">
    <citation type="submission" date="2025-09" db="UniProtKB">
        <authorList>
            <consortium name="Ensembl"/>
        </authorList>
    </citation>
    <scope>IDENTIFICATION</scope>
</reference>
<dbReference type="GO" id="GO:0005768">
    <property type="term" value="C:endosome"/>
    <property type="evidence" value="ECO:0007669"/>
    <property type="project" value="UniProtKB-SubCell"/>
</dbReference>
<reference evidence="18" key="1">
    <citation type="submission" date="2025-08" db="UniProtKB">
        <authorList>
            <consortium name="Ensembl"/>
        </authorList>
    </citation>
    <scope>IDENTIFICATION</scope>
</reference>
<keyword evidence="10" id="KW-0649">Protein kinase inhibitor</keyword>
<feature type="domain" description="Cyclin-dependent kinase inhibitor" evidence="17">
    <location>
        <begin position="30"/>
        <end position="78"/>
    </location>
</feature>
<feature type="region of interest" description="Disordered" evidence="16">
    <location>
        <begin position="1"/>
        <end position="149"/>
    </location>
</feature>
<evidence type="ECO:0000256" key="2">
    <source>
        <dbReference type="ARBA" id="ARBA00004177"/>
    </source>
</evidence>
<evidence type="ECO:0000256" key="11">
    <source>
        <dbReference type="ARBA" id="ARBA00023242"/>
    </source>
</evidence>
<organism evidence="18 19">
    <name type="scientific">Oreochromis aureus</name>
    <name type="common">Israeli tilapia</name>
    <name type="synonym">Chromis aureus</name>
    <dbReference type="NCBI Taxonomy" id="47969"/>
    <lineage>
        <taxon>Eukaryota</taxon>
        <taxon>Metazoa</taxon>
        <taxon>Chordata</taxon>
        <taxon>Craniata</taxon>
        <taxon>Vertebrata</taxon>
        <taxon>Euteleostomi</taxon>
        <taxon>Actinopterygii</taxon>
        <taxon>Neopterygii</taxon>
        <taxon>Teleostei</taxon>
        <taxon>Neoteleostei</taxon>
        <taxon>Acanthomorphata</taxon>
        <taxon>Ovalentaria</taxon>
        <taxon>Cichlomorphae</taxon>
        <taxon>Cichliformes</taxon>
        <taxon>Cichlidae</taxon>
        <taxon>African cichlids</taxon>
        <taxon>Pseudocrenilabrinae</taxon>
        <taxon>Oreochromini</taxon>
        <taxon>Oreochromis</taxon>
    </lineage>
</organism>
<keyword evidence="9" id="KW-0832">Ubl conjugation</keyword>
<name>A0A668TCQ9_OREAU</name>
<evidence type="ECO:0000256" key="14">
    <source>
        <dbReference type="ARBA" id="ARBA00031925"/>
    </source>
</evidence>
<dbReference type="GO" id="GO:0008285">
    <property type="term" value="P:negative regulation of cell population proliferation"/>
    <property type="evidence" value="ECO:0007669"/>
    <property type="project" value="TreeGrafter"/>
</dbReference>
<dbReference type="GO" id="GO:0004861">
    <property type="term" value="F:cyclin-dependent protein serine/threonine kinase inhibitor activity"/>
    <property type="evidence" value="ECO:0007669"/>
    <property type="project" value="InterPro"/>
</dbReference>
<evidence type="ECO:0000256" key="15">
    <source>
        <dbReference type="ARBA" id="ARBA00045727"/>
    </source>
</evidence>
<keyword evidence="11" id="KW-0539">Nucleus</keyword>
<feature type="compositionally biased region" description="Polar residues" evidence="16">
    <location>
        <begin position="1"/>
        <end position="10"/>
    </location>
</feature>
<evidence type="ECO:0000256" key="7">
    <source>
        <dbReference type="ARBA" id="ARBA00022553"/>
    </source>
</evidence>
<evidence type="ECO:0000256" key="16">
    <source>
        <dbReference type="SAM" id="MobiDB-lite"/>
    </source>
</evidence>
<keyword evidence="6" id="KW-0963">Cytoplasm</keyword>
<evidence type="ECO:0000256" key="13">
    <source>
        <dbReference type="ARBA" id="ARBA00031903"/>
    </source>
</evidence>
<keyword evidence="7" id="KW-0597">Phosphoprotein</keyword>
<evidence type="ECO:0000313" key="18">
    <source>
        <dbReference type="Ensembl" id="ENSOABP00000024950.2"/>
    </source>
</evidence>
<proteinExistence type="inferred from homology"/>
<protein>
    <recommendedName>
        <fullName evidence="5">Cyclin-dependent kinase inhibitor 1B</fullName>
    </recommendedName>
    <alternativeName>
        <fullName evidence="14">Cyclin-dependent kinase inhibitor p27</fullName>
    </alternativeName>
    <alternativeName>
        <fullName evidence="13">p27Kip1</fullName>
    </alternativeName>
</protein>
<evidence type="ECO:0000256" key="8">
    <source>
        <dbReference type="ARBA" id="ARBA00022753"/>
    </source>
</evidence>
<feature type="compositionally biased region" description="Basic and acidic residues" evidence="16">
    <location>
        <begin position="35"/>
        <end position="59"/>
    </location>
</feature>
<dbReference type="GO" id="GO:0045930">
    <property type="term" value="P:negative regulation of mitotic cell cycle"/>
    <property type="evidence" value="ECO:0007669"/>
    <property type="project" value="TreeGrafter"/>
</dbReference>
<comment type="similarity">
    <text evidence="4">Belongs to the CDI family.</text>
</comment>
<dbReference type="Pfam" id="PF02234">
    <property type="entry name" value="CDI"/>
    <property type="match status" value="1"/>
</dbReference>
<feature type="compositionally biased region" description="Basic and acidic residues" evidence="16">
    <location>
        <begin position="102"/>
        <end position="114"/>
    </location>
</feature>
<dbReference type="Gene3D" id="4.10.365.10">
    <property type="entry name" value="p27"/>
    <property type="match status" value="1"/>
</dbReference>
<dbReference type="OMA" id="EDAPEFY"/>
<keyword evidence="19" id="KW-1185">Reference proteome</keyword>
<dbReference type="InterPro" id="IPR003175">
    <property type="entry name" value="CDI_dom"/>
</dbReference>